<dbReference type="EMBL" id="CAMGYJ010000004">
    <property type="protein sequence ID" value="CAI0400291.1"/>
    <property type="molecule type" value="Genomic_DNA"/>
</dbReference>
<organism evidence="1 2">
    <name type="scientific">Linum tenue</name>
    <dbReference type="NCBI Taxonomy" id="586396"/>
    <lineage>
        <taxon>Eukaryota</taxon>
        <taxon>Viridiplantae</taxon>
        <taxon>Streptophyta</taxon>
        <taxon>Embryophyta</taxon>
        <taxon>Tracheophyta</taxon>
        <taxon>Spermatophyta</taxon>
        <taxon>Magnoliopsida</taxon>
        <taxon>eudicotyledons</taxon>
        <taxon>Gunneridae</taxon>
        <taxon>Pentapetalae</taxon>
        <taxon>rosids</taxon>
        <taxon>fabids</taxon>
        <taxon>Malpighiales</taxon>
        <taxon>Linaceae</taxon>
        <taxon>Linum</taxon>
    </lineage>
</organism>
<keyword evidence="2" id="KW-1185">Reference proteome</keyword>
<proteinExistence type="predicted"/>
<evidence type="ECO:0000313" key="1">
    <source>
        <dbReference type="EMBL" id="CAI0400291.1"/>
    </source>
</evidence>
<gene>
    <name evidence="1" type="ORF">LITE_LOCUS10692</name>
</gene>
<sequence length="66" mass="7440">MAFNSRKATPNSNLNRDSTQLRVITASGFIGELLCSYPISSAKVWPLRIDIFERHSASKPWCCYSC</sequence>
<dbReference type="AlphaFoldDB" id="A0AAV0IRN0"/>
<name>A0AAV0IRN0_9ROSI</name>
<protein>
    <submittedName>
        <fullName evidence="1">Uncharacterized protein</fullName>
    </submittedName>
</protein>
<evidence type="ECO:0000313" key="2">
    <source>
        <dbReference type="Proteomes" id="UP001154282"/>
    </source>
</evidence>
<feature type="non-terminal residue" evidence="1">
    <location>
        <position position="66"/>
    </location>
</feature>
<comment type="caution">
    <text evidence="1">The sequence shown here is derived from an EMBL/GenBank/DDBJ whole genome shotgun (WGS) entry which is preliminary data.</text>
</comment>
<dbReference type="Proteomes" id="UP001154282">
    <property type="component" value="Unassembled WGS sequence"/>
</dbReference>
<accession>A0AAV0IRN0</accession>
<reference evidence="1" key="1">
    <citation type="submission" date="2022-08" db="EMBL/GenBank/DDBJ databases">
        <authorList>
            <person name="Gutierrez-Valencia J."/>
        </authorList>
    </citation>
    <scope>NUCLEOTIDE SEQUENCE</scope>
</reference>